<accession>H0E5D3</accession>
<dbReference type="Proteomes" id="UP000005143">
    <property type="component" value="Unassembled WGS sequence"/>
</dbReference>
<organism evidence="1 2">
    <name type="scientific">Patulibacter medicamentivorans</name>
    <dbReference type="NCBI Taxonomy" id="1097667"/>
    <lineage>
        <taxon>Bacteria</taxon>
        <taxon>Bacillati</taxon>
        <taxon>Actinomycetota</taxon>
        <taxon>Thermoleophilia</taxon>
        <taxon>Solirubrobacterales</taxon>
        <taxon>Patulibacteraceae</taxon>
        <taxon>Patulibacter</taxon>
    </lineage>
</organism>
<reference evidence="1 2" key="1">
    <citation type="journal article" date="2013" name="Biodegradation">
        <title>Quantitative proteomic analysis of ibuprofen-degrading Patulibacter sp. strain I11.</title>
        <authorList>
            <person name="Almeida B."/>
            <person name="Kjeldal H."/>
            <person name="Lolas I."/>
            <person name="Knudsen A.D."/>
            <person name="Carvalho G."/>
            <person name="Nielsen K.L."/>
            <person name="Barreto Crespo M.T."/>
            <person name="Stensballe A."/>
            <person name="Nielsen J.L."/>
        </authorList>
    </citation>
    <scope>NUCLEOTIDE SEQUENCE [LARGE SCALE GENOMIC DNA]</scope>
    <source>
        <strain evidence="1 2">I11</strain>
    </source>
</reference>
<keyword evidence="2" id="KW-1185">Reference proteome</keyword>
<dbReference type="AlphaFoldDB" id="H0E5D3"/>
<gene>
    <name evidence="1" type="ORF">PAI11_20240</name>
</gene>
<protein>
    <submittedName>
        <fullName evidence="1">Uncharacterized protein</fullName>
    </submittedName>
</protein>
<evidence type="ECO:0000313" key="1">
    <source>
        <dbReference type="EMBL" id="EHN11112.1"/>
    </source>
</evidence>
<name>H0E5D3_9ACTN</name>
<dbReference type="EMBL" id="AGUD01000161">
    <property type="protein sequence ID" value="EHN11112.1"/>
    <property type="molecule type" value="Genomic_DNA"/>
</dbReference>
<evidence type="ECO:0000313" key="2">
    <source>
        <dbReference type="Proteomes" id="UP000005143"/>
    </source>
</evidence>
<proteinExistence type="predicted"/>
<sequence>MPGRLCRSTRTATTSEIAATPNVLVIPCESASCATISGRRGPVRGGAANAAPSALDRAGAEQLPVAVADDHQLAGDDHGERDPEVLAGGRAREHEAVGVDIEGLLRENRWGRAGRRDLPT</sequence>
<comment type="caution">
    <text evidence="1">The sequence shown here is derived from an EMBL/GenBank/DDBJ whole genome shotgun (WGS) entry which is preliminary data.</text>
</comment>